<protein>
    <recommendedName>
        <fullName evidence="2">YdbS-like PH domain-containing protein</fullName>
    </recommendedName>
</protein>
<dbReference type="KEGG" id="psyo:PB01_17915"/>
<feature type="transmembrane region" description="Helical" evidence="1">
    <location>
        <begin position="188"/>
        <end position="211"/>
    </location>
</feature>
<dbReference type="AlphaFoldDB" id="A0A5J6SUK5"/>
<organism evidence="3 4">
    <name type="scientific">Psychrobacillus glaciei</name>
    <dbReference type="NCBI Taxonomy" id="2283160"/>
    <lineage>
        <taxon>Bacteria</taxon>
        <taxon>Bacillati</taxon>
        <taxon>Bacillota</taxon>
        <taxon>Bacilli</taxon>
        <taxon>Bacillales</taxon>
        <taxon>Bacillaceae</taxon>
        <taxon>Psychrobacillus</taxon>
    </lineage>
</organism>
<dbReference type="PIRSF" id="PIRSF026631">
    <property type="entry name" value="UCP026631"/>
    <property type="match status" value="1"/>
</dbReference>
<evidence type="ECO:0000259" key="2">
    <source>
        <dbReference type="Pfam" id="PF03703"/>
    </source>
</evidence>
<dbReference type="PANTHER" id="PTHR34473">
    <property type="entry name" value="UPF0699 TRANSMEMBRANE PROTEIN YDBS"/>
    <property type="match status" value="1"/>
</dbReference>
<feature type="transmembrane region" description="Helical" evidence="1">
    <location>
        <begin position="231"/>
        <end position="257"/>
    </location>
</feature>
<keyword evidence="4" id="KW-1185">Reference proteome</keyword>
<feature type="transmembrane region" description="Helical" evidence="1">
    <location>
        <begin position="20"/>
        <end position="37"/>
    </location>
</feature>
<keyword evidence="1" id="KW-0472">Membrane</keyword>
<keyword evidence="1" id="KW-1133">Transmembrane helix</keyword>
<dbReference type="Proteomes" id="UP000325517">
    <property type="component" value="Chromosome"/>
</dbReference>
<dbReference type="Pfam" id="PF03703">
    <property type="entry name" value="bPH_2"/>
    <property type="match status" value="3"/>
</dbReference>
<reference evidence="3 4" key="1">
    <citation type="submission" date="2018-07" db="EMBL/GenBank/DDBJ databases">
        <title>Complete genome sequence of Psychrobacillus sp. PB01, isolated from iceberg, and comparative genome analysis of Psychrobacillus strains.</title>
        <authorList>
            <person name="Lee P.C."/>
        </authorList>
    </citation>
    <scope>NUCLEOTIDE SEQUENCE [LARGE SCALE GENOMIC DNA]</scope>
    <source>
        <strain evidence="3 4">PB01</strain>
    </source>
</reference>
<feature type="transmembrane region" description="Helical" evidence="1">
    <location>
        <begin position="49"/>
        <end position="68"/>
    </location>
</feature>
<sequence length="502" mass="57498">MFNEKYKLHPISAIINFIKVLKDMILPFIVVVTVNGFGGSRDSDGWPSFITYSIYAVVLIFLLVSGIVKWKRFRYWFEDGELRIEYGLFVKKMRYIPFERIQSLNYTEGIFHRPFGLVKVKVETAGGGPTEEADAVLTAITKDAAEQIKREMIQTKSKQPGELNEAIQHEVVLTEEARPIFTMSIKDLIVLASTSGGVGVFFSGLAVFAAQFSNIIPYEMIYDEIVVFIRFGALIIVLGVFFVLLVAWVVSVFLTLINYYNFTISIEDNEIVITRGLLEKKKITLPLSRIQGVRVVENPFRQLIGYASIIVDSAGGSLEEKDEKIRLLPLVKKTKIHSVLEQIFLDLDLEPNFITVPKRSRKFFYRLDFLWIIPVSTTIIYFFYPFGLLSLILLPLSYIFGMWQQRTAGYAVNGPHLVMRYRNLSKVTIWMEKKRIQSMTERMTFFQKRKNVSSIITTIKSGVSGSTAIVPHLDKADAERLINWYQPTKSNTIQKEKEQPIV</sequence>
<feature type="domain" description="YdbS-like PH" evidence="2">
    <location>
        <begin position="406"/>
        <end position="485"/>
    </location>
</feature>
<evidence type="ECO:0000256" key="1">
    <source>
        <dbReference type="SAM" id="Phobius"/>
    </source>
</evidence>
<dbReference type="PANTHER" id="PTHR34473:SF2">
    <property type="entry name" value="UPF0699 TRANSMEMBRANE PROTEIN YDBT"/>
    <property type="match status" value="1"/>
</dbReference>
<dbReference type="InterPro" id="IPR005182">
    <property type="entry name" value="YdbS-like_PH"/>
</dbReference>
<feature type="domain" description="YdbS-like PH" evidence="2">
    <location>
        <begin position="70"/>
        <end position="150"/>
    </location>
</feature>
<feature type="transmembrane region" description="Helical" evidence="1">
    <location>
        <begin position="369"/>
        <end position="396"/>
    </location>
</feature>
<name>A0A5J6SUK5_9BACI</name>
<gene>
    <name evidence="3" type="ORF">PB01_17915</name>
</gene>
<feature type="domain" description="YdbS-like PH" evidence="2">
    <location>
        <begin position="259"/>
        <end position="329"/>
    </location>
</feature>
<evidence type="ECO:0000313" key="4">
    <source>
        <dbReference type="Proteomes" id="UP000325517"/>
    </source>
</evidence>
<proteinExistence type="predicted"/>
<dbReference type="OrthoDB" id="2195155at2"/>
<dbReference type="EMBL" id="CP031223">
    <property type="protein sequence ID" value="QFG01244.1"/>
    <property type="molecule type" value="Genomic_DNA"/>
</dbReference>
<keyword evidence="1" id="KW-0812">Transmembrane</keyword>
<evidence type="ECO:0000313" key="3">
    <source>
        <dbReference type="EMBL" id="QFG01244.1"/>
    </source>
</evidence>
<accession>A0A5J6SUK5</accession>
<dbReference type="InterPro" id="IPR014529">
    <property type="entry name" value="UCP026631"/>
</dbReference>